<dbReference type="VEuPathDB" id="FungiDB:RhiirFUN_023712"/>
<comment type="caution">
    <text evidence="1">The sequence shown here is derived from an EMBL/GenBank/DDBJ whole genome shotgun (WGS) entry which is preliminary data.</text>
</comment>
<dbReference type="VEuPathDB" id="FungiDB:RhiirA1_458547"/>
<dbReference type="VEuPathDB" id="FungiDB:FUN_003180"/>
<sequence length="379" mass="44731">MIFIRANGNKGIDDFILEMQLKKNSNKEWIRASDKKMLKYLYNCQNLTEFFNKLCRQCQANYLKANFTNWTSNNEKIDNFIQEKLKYAKSTIWEEGPRSCHDWKRLPDMKVALKCLYNSQNADKILKEVKLETFNKFLMTYCQSIINEKKMKKDSKLKTIWYNDELESNFYVIDFGNREILVKVHNLLENDELMSLFEILKLDDKELHLSPKALDYYLPLFNTILESEEQNTEDYDPIKAKLTTHQSHHIDIHMIKNVSEVPNKLDLIKKCIFALNKFIIRTFFPSWDVCETLGIFPAQDNYLEIGQIIYIGPGLYLFSPFMVPSLTIPTSAANLGYAAQLIQTLLCLRHNIIKKNARVWRIERKVQQLIMNQTNKYIT</sequence>
<gene>
    <name evidence="1" type="ORF">RhiirC2_777752</name>
</gene>
<evidence type="ECO:0000313" key="1">
    <source>
        <dbReference type="EMBL" id="PKK71966.1"/>
    </source>
</evidence>
<evidence type="ECO:0000313" key="2">
    <source>
        <dbReference type="Proteomes" id="UP000233469"/>
    </source>
</evidence>
<name>A0A2N1NDK0_9GLOM</name>
<dbReference type="AlphaFoldDB" id="A0A2N1NDK0"/>
<accession>A0A2N1NDK0</accession>
<reference evidence="1 2" key="1">
    <citation type="submission" date="2016-04" db="EMBL/GenBank/DDBJ databases">
        <title>Genome analyses suggest a sexual origin of heterokaryosis in a supposedly ancient asexual fungus.</title>
        <authorList>
            <person name="Ropars J."/>
            <person name="Sedzielewska K."/>
            <person name="Noel J."/>
            <person name="Charron P."/>
            <person name="Farinelli L."/>
            <person name="Marton T."/>
            <person name="Kruger M."/>
            <person name="Pelin A."/>
            <person name="Brachmann A."/>
            <person name="Corradi N."/>
        </authorList>
    </citation>
    <scope>NUCLEOTIDE SEQUENCE [LARGE SCALE GENOMIC DNA]</scope>
    <source>
        <strain evidence="1 2">C2</strain>
    </source>
</reference>
<dbReference type="VEuPathDB" id="FungiDB:RhiirFUN_023711"/>
<dbReference type="VEuPathDB" id="FungiDB:FUN_003181"/>
<organism evidence="1 2">
    <name type="scientific">Rhizophagus irregularis</name>
    <dbReference type="NCBI Taxonomy" id="588596"/>
    <lineage>
        <taxon>Eukaryota</taxon>
        <taxon>Fungi</taxon>
        <taxon>Fungi incertae sedis</taxon>
        <taxon>Mucoromycota</taxon>
        <taxon>Glomeromycotina</taxon>
        <taxon>Glomeromycetes</taxon>
        <taxon>Glomerales</taxon>
        <taxon>Glomeraceae</taxon>
        <taxon>Rhizophagus</taxon>
    </lineage>
</organism>
<protein>
    <submittedName>
        <fullName evidence="1">Uncharacterized protein</fullName>
    </submittedName>
</protein>
<dbReference type="Proteomes" id="UP000233469">
    <property type="component" value="Unassembled WGS sequence"/>
</dbReference>
<reference evidence="1 2" key="2">
    <citation type="submission" date="2017-10" db="EMBL/GenBank/DDBJ databases">
        <title>Extensive intraspecific genome diversity in a model arbuscular mycorrhizal fungus.</title>
        <authorList>
            <person name="Chen E.C.H."/>
            <person name="Morin E."/>
            <person name="Baudet D."/>
            <person name="Noel J."/>
            <person name="Ndikumana S."/>
            <person name="Charron P."/>
            <person name="St-Onge C."/>
            <person name="Giorgi J."/>
            <person name="Grigoriev I.V."/>
            <person name="Roux C."/>
            <person name="Martin F.M."/>
            <person name="Corradi N."/>
        </authorList>
    </citation>
    <scope>NUCLEOTIDE SEQUENCE [LARGE SCALE GENOMIC DNA]</scope>
    <source>
        <strain evidence="1 2">C2</strain>
    </source>
</reference>
<dbReference type="EMBL" id="LLXL01000470">
    <property type="protein sequence ID" value="PKK71966.1"/>
    <property type="molecule type" value="Genomic_DNA"/>
</dbReference>
<proteinExistence type="predicted"/>